<accession>A0ABU3Y183</accession>
<feature type="domain" description="Glycosyl transferase family 4" evidence="1">
    <location>
        <begin position="2"/>
        <end position="30"/>
    </location>
</feature>
<dbReference type="InterPro" id="IPR022623">
    <property type="entry name" value="Glyco_trans_4"/>
</dbReference>
<sequence>MHFCEYYYRAQGADAGFDPEFPLDTHGATTTSGR</sequence>
<dbReference type="EMBL" id="JAWJUL010000362">
    <property type="protein sequence ID" value="MDV3443909.1"/>
    <property type="molecule type" value="Genomic_DNA"/>
</dbReference>
<dbReference type="RefSeq" id="WP_317234863.1">
    <property type="nucleotide sequence ID" value="NZ_JAWJUL010000362.1"/>
</dbReference>
<protein>
    <recommendedName>
        <fullName evidence="1">Glycosyl transferase family 4 domain-containing protein</fullName>
    </recommendedName>
</protein>
<evidence type="ECO:0000313" key="3">
    <source>
        <dbReference type="Proteomes" id="UP001273935"/>
    </source>
</evidence>
<dbReference type="Proteomes" id="UP001273935">
    <property type="component" value="Unassembled WGS sequence"/>
</dbReference>
<evidence type="ECO:0000313" key="2">
    <source>
        <dbReference type="EMBL" id="MDV3443909.1"/>
    </source>
</evidence>
<dbReference type="Pfam" id="PF12000">
    <property type="entry name" value="Glyco_trans_4_3"/>
    <property type="match status" value="1"/>
</dbReference>
<evidence type="ECO:0000259" key="1">
    <source>
        <dbReference type="Pfam" id="PF12000"/>
    </source>
</evidence>
<proteinExistence type="predicted"/>
<gene>
    <name evidence="2" type="ORF">R0G64_31350</name>
</gene>
<comment type="caution">
    <text evidence="2">The sequence shown here is derived from an EMBL/GenBank/DDBJ whole genome shotgun (WGS) entry which is preliminary data.</text>
</comment>
<keyword evidence="3" id="KW-1185">Reference proteome</keyword>
<reference evidence="2 3" key="1">
    <citation type="submission" date="2023-10" db="EMBL/GenBank/DDBJ databases">
        <title>Pseudomonas otitidis isolated from a paediatric patient with cystic fibrosis in Chile.</title>
        <authorList>
            <person name="Amsteins-Romero L."/>
            <person name="Opazo-Capurro A."/>
            <person name="Matus-Kohler M."/>
            <person name="Gonzalez-Rocha G."/>
        </authorList>
    </citation>
    <scope>NUCLEOTIDE SEQUENCE [LARGE SCALE GENOMIC DNA]</scope>
    <source>
        <strain evidence="2 3">P-714</strain>
    </source>
</reference>
<name>A0ABU3Y183_9GAMM</name>
<organism evidence="2 3">
    <name type="scientific">Metapseudomonas otitidis</name>
    <dbReference type="NCBI Taxonomy" id="319939"/>
    <lineage>
        <taxon>Bacteria</taxon>
        <taxon>Pseudomonadati</taxon>
        <taxon>Pseudomonadota</taxon>
        <taxon>Gammaproteobacteria</taxon>
        <taxon>Pseudomonadales</taxon>
        <taxon>Pseudomonadaceae</taxon>
        <taxon>Metapseudomonas</taxon>
    </lineage>
</organism>